<dbReference type="STRING" id="333140.AWW68_04075"/>
<gene>
    <name evidence="1" type="ORF">AWW68_04075</name>
</gene>
<protein>
    <submittedName>
        <fullName evidence="1">Uncharacterized protein</fullName>
    </submittedName>
</protein>
<proteinExistence type="predicted"/>
<sequence length="807" mass="95713">MANLDFYKSFERITKALVLKLAEGDYETVINTIDWLDKRLQKLFELIDKDESLFFEIFDPEREFQPRLIEQNPVERLSFSDLLSSGQIGVSSRPIKREPPRLIDQKIDLGLSGRRRDSKSFLEKLLQLFYSIWDKARNVRGYSIDILVGQIYHNLMVYVSQMEESKIETQSVLRRLFWIFENQAYELKRGKIELEFIWRADLFNSIDLIFKESFPPKYSSLVQGHIFNMLLSTFDEDLILQKRYIESITSKHRIPLSSDFTNLLDEIHFDQAHKVGLGVLTDMVFKERDKLITKIKYIDESKIDDLESLDIYRNQVAEFFKTDWINVYKSEENNWKVEKEKARLSIVYKANLEKNTLFLLLLYSISQDRFDFVNYIFENNTPHKLSSSWSSPEYAPIQLDQTLNLFLNRHLQTNNQLIFSSDKYETDHLINILILFSLKYVLKYEYKFYVKNDNIIQGYFDDKNAEELKSYEYRLERLDSMIKNENQRWKEKNFSQKNLEQISALLSKISRVVKSSLQDLEQLTKIPEGVFQNLIVSIEQNLSDKSIFLKLISEFAEVNYSQELTEFDDKKGHIGVYTNEVHFRRSFLPNWPVPTYGTIEYFSEKIRSTLDLLLFRKIKESFEKHSSREFEVIKESNVFVDSLEKSDFEIVLFRNYHPSSLMRKIEGFIPNYQVEKGLFESFKNRFVGLLNNVPIFWYIDPFKDQNEVILFNKSDLGSIEVLRTKETEEAHYNSEFINAQIFDLPIDPEAKQKILEESPVWLEREAEETGKSIDDILMEKVWIKIYAYLKYVPAQNLGATKTIKIEF</sequence>
<evidence type="ECO:0000313" key="2">
    <source>
        <dbReference type="Proteomes" id="UP000075606"/>
    </source>
</evidence>
<comment type="caution">
    <text evidence="1">The sequence shown here is derived from an EMBL/GenBank/DDBJ whole genome shotgun (WGS) entry which is preliminary data.</text>
</comment>
<reference evidence="1 2" key="1">
    <citation type="submission" date="2016-01" db="EMBL/GenBank/DDBJ databases">
        <title>Genome sequencing of Roseivirga spongicola UST030701-084.</title>
        <authorList>
            <person name="Selvaratnam C."/>
            <person name="Thevarajoo S."/>
            <person name="Goh K.M."/>
            <person name="Ee R."/>
            <person name="Chan K.-G."/>
            <person name="Chong C.S."/>
        </authorList>
    </citation>
    <scope>NUCLEOTIDE SEQUENCE [LARGE SCALE GENOMIC DNA]</scope>
    <source>
        <strain evidence="1 2">UST030701-084</strain>
    </source>
</reference>
<dbReference type="RefSeq" id="WP_068216861.1">
    <property type="nucleotide sequence ID" value="NZ_LRPC01000001.1"/>
</dbReference>
<name>A0A150XGY2_9BACT</name>
<evidence type="ECO:0000313" key="1">
    <source>
        <dbReference type="EMBL" id="KYG77955.1"/>
    </source>
</evidence>
<organism evidence="1 2">
    <name type="scientific">Roseivirga spongicola</name>
    <dbReference type="NCBI Taxonomy" id="333140"/>
    <lineage>
        <taxon>Bacteria</taxon>
        <taxon>Pseudomonadati</taxon>
        <taxon>Bacteroidota</taxon>
        <taxon>Cytophagia</taxon>
        <taxon>Cytophagales</taxon>
        <taxon>Roseivirgaceae</taxon>
        <taxon>Roseivirga</taxon>
    </lineage>
</organism>
<dbReference type="AlphaFoldDB" id="A0A150XGY2"/>
<dbReference type="EMBL" id="LRPC01000001">
    <property type="protein sequence ID" value="KYG77955.1"/>
    <property type="molecule type" value="Genomic_DNA"/>
</dbReference>
<accession>A0A150XGY2</accession>
<keyword evidence="2" id="KW-1185">Reference proteome</keyword>
<dbReference type="Proteomes" id="UP000075606">
    <property type="component" value="Unassembled WGS sequence"/>
</dbReference>